<dbReference type="GO" id="GO:0005737">
    <property type="term" value="C:cytoplasm"/>
    <property type="evidence" value="ECO:0007669"/>
    <property type="project" value="UniProtKB-SubCell"/>
</dbReference>
<evidence type="ECO:0008006" key="9">
    <source>
        <dbReference type="Google" id="ProtNLM"/>
    </source>
</evidence>
<evidence type="ECO:0000256" key="4">
    <source>
        <dbReference type="SAM" id="MobiDB-lite"/>
    </source>
</evidence>
<sequence length="313" mass="34513">MAGDLEQLVDMGFDREKSVLALKKGGNLTGAIDWLDKNAETSLEELQAADQKDEEENGPALKPGEQAKSMVCNECQKKFRSMAQAQFHAEKSGHTDFAESAEELAPLTEEEKKQRLEELRVKLAEKRAAQSAEDKLAQKRNEEIRKKHTKEADDAKEVLQRKEQIKEAQKKKQEKLDDIAAKKRIKDKIEADKAARKAKADEEKRMRENPAAYNPGAPSAPIAGGAALAASQAAPKANHSEARLRLSHPGGNIMATMPAETTLFEVAHKVKEDSGFDVTKFTQNFPRKTWTTEDFGITLKEAGLVPSAALIVG</sequence>
<name>A0A6J3LYG2_9PEZI</name>
<keyword evidence="2" id="KW-0963">Cytoplasm</keyword>
<evidence type="ECO:0000256" key="2">
    <source>
        <dbReference type="ARBA" id="ARBA00022490"/>
    </source>
</evidence>
<dbReference type="SUPFAM" id="SSF54236">
    <property type="entry name" value="Ubiquitin-like"/>
    <property type="match status" value="1"/>
</dbReference>
<dbReference type="InterPro" id="IPR057766">
    <property type="entry name" value="Znf-C2H2_OTU1-like_C"/>
</dbReference>
<feature type="domain" description="UBA" evidence="5">
    <location>
        <begin position="1"/>
        <end position="38"/>
    </location>
</feature>
<dbReference type="GO" id="GO:0005634">
    <property type="term" value="C:nucleus"/>
    <property type="evidence" value="ECO:0007669"/>
    <property type="project" value="TreeGrafter"/>
</dbReference>
<proteinExistence type="predicted"/>
<feature type="domain" description="UBX" evidence="6">
    <location>
        <begin position="280"/>
        <end position="312"/>
    </location>
</feature>
<dbReference type="InterPro" id="IPR015940">
    <property type="entry name" value="UBA"/>
</dbReference>
<dbReference type="Proteomes" id="UP000504637">
    <property type="component" value="Unplaced"/>
</dbReference>
<dbReference type="SUPFAM" id="SSF46934">
    <property type="entry name" value="UBA-like"/>
    <property type="match status" value="1"/>
</dbReference>
<accession>A0A6J3LYG2</accession>
<organism evidence="8">
    <name type="scientific">Dissoconium aciculare CBS 342.82</name>
    <dbReference type="NCBI Taxonomy" id="1314786"/>
    <lineage>
        <taxon>Eukaryota</taxon>
        <taxon>Fungi</taxon>
        <taxon>Dikarya</taxon>
        <taxon>Ascomycota</taxon>
        <taxon>Pezizomycotina</taxon>
        <taxon>Dothideomycetes</taxon>
        <taxon>Dothideomycetidae</taxon>
        <taxon>Mycosphaerellales</taxon>
        <taxon>Dissoconiaceae</taxon>
        <taxon>Dissoconium</taxon>
    </lineage>
</organism>
<dbReference type="InterPro" id="IPR009060">
    <property type="entry name" value="UBA-like_sf"/>
</dbReference>
<evidence type="ECO:0000256" key="3">
    <source>
        <dbReference type="ARBA" id="ARBA00023054"/>
    </source>
</evidence>
<keyword evidence="3" id="KW-0175">Coiled coil</keyword>
<dbReference type="GO" id="GO:0032435">
    <property type="term" value="P:negative regulation of proteasomal ubiquitin-dependent protein catabolic process"/>
    <property type="evidence" value="ECO:0007669"/>
    <property type="project" value="TreeGrafter"/>
</dbReference>
<gene>
    <name evidence="8" type="ORF">K489DRAFT_412303</name>
</gene>
<dbReference type="CDD" id="cd01767">
    <property type="entry name" value="UBX"/>
    <property type="match status" value="1"/>
</dbReference>
<feature type="compositionally biased region" description="Basic and acidic residues" evidence="4">
    <location>
        <begin position="126"/>
        <end position="208"/>
    </location>
</feature>
<dbReference type="Gene3D" id="1.10.8.10">
    <property type="entry name" value="DNA helicase RuvA subunit, C-terminal domain"/>
    <property type="match status" value="1"/>
</dbReference>
<reference evidence="8" key="3">
    <citation type="submission" date="2025-08" db="UniProtKB">
        <authorList>
            <consortium name="RefSeq"/>
        </authorList>
    </citation>
    <scope>IDENTIFICATION</scope>
    <source>
        <strain evidence="8">CBS 342.82</strain>
    </source>
</reference>
<dbReference type="PROSITE" id="PS00028">
    <property type="entry name" value="ZINC_FINGER_C2H2_1"/>
    <property type="match status" value="1"/>
</dbReference>
<evidence type="ECO:0000256" key="1">
    <source>
        <dbReference type="ARBA" id="ARBA00004496"/>
    </source>
</evidence>
<keyword evidence="7" id="KW-1185">Reference proteome</keyword>
<dbReference type="InterPro" id="IPR029071">
    <property type="entry name" value="Ubiquitin-like_domsf"/>
</dbReference>
<evidence type="ECO:0000313" key="7">
    <source>
        <dbReference type="Proteomes" id="UP000504637"/>
    </source>
</evidence>
<dbReference type="Pfam" id="PF00627">
    <property type="entry name" value="UBA"/>
    <property type="match status" value="1"/>
</dbReference>
<dbReference type="RefSeq" id="XP_033457380.1">
    <property type="nucleotide sequence ID" value="XM_033607917.1"/>
</dbReference>
<protein>
    <recommendedName>
        <fullName evidence="9">UBX domain-containing protein</fullName>
    </recommendedName>
</protein>
<dbReference type="Pfam" id="PF24560">
    <property type="entry name" value="zf-C2H2_OTU1_C"/>
    <property type="match status" value="1"/>
</dbReference>
<dbReference type="GeneID" id="54365716"/>
<dbReference type="PANTHER" id="PTHR46340">
    <property type="entry name" value="UBX DOMAIN-CONTAINING PROTEIN 1"/>
    <property type="match status" value="1"/>
</dbReference>
<dbReference type="GO" id="GO:1903094">
    <property type="term" value="P:negative regulation of protein K48-linked deubiquitination"/>
    <property type="evidence" value="ECO:0007669"/>
    <property type="project" value="TreeGrafter"/>
</dbReference>
<evidence type="ECO:0000313" key="8">
    <source>
        <dbReference type="RefSeq" id="XP_033457380.1"/>
    </source>
</evidence>
<evidence type="ECO:0000259" key="5">
    <source>
        <dbReference type="PROSITE" id="PS50030"/>
    </source>
</evidence>
<dbReference type="PROSITE" id="PS50033">
    <property type="entry name" value="UBX"/>
    <property type="match status" value="1"/>
</dbReference>
<evidence type="ECO:0000259" key="6">
    <source>
        <dbReference type="PROSITE" id="PS50033"/>
    </source>
</evidence>
<feature type="region of interest" description="Disordered" evidence="4">
    <location>
        <begin position="126"/>
        <end position="219"/>
    </location>
</feature>
<dbReference type="Pfam" id="PF00789">
    <property type="entry name" value="UBX"/>
    <property type="match status" value="1"/>
</dbReference>
<reference evidence="8" key="2">
    <citation type="submission" date="2020-04" db="EMBL/GenBank/DDBJ databases">
        <authorList>
            <consortium name="NCBI Genome Project"/>
        </authorList>
    </citation>
    <scope>NUCLEOTIDE SEQUENCE</scope>
    <source>
        <strain evidence="8">CBS 342.82</strain>
    </source>
</reference>
<feature type="region of interest" description="Disordered" evidence="4">
    <location>
        <begin position="43"/>
        <end position="65"/>
    </location>
</feature>
<dbReference type="Gene3D" id="3.10.20.90">
    <property type="entry name" value="Phosphatidylinositol 3-kinase Catalytic Subunit, Chain A, domain 1"/>
    <property type="match status" value="1"/>
</dbReference>
<dbReference type="OrthoDB" id="10254930at2759"/>
<dbReference type="GO" id="GO:0031397">
    <property type="term" value="P:negative regulation of protein ubiquitination"/>
    <property type="evidence" value="ECO:0007669"/>
    <property type="project" value="TreeGrafter"/>
</dbReference>
<dbReference type="GO" id="GO:0036435">
    <property type="term" value="F:K48-linked polyubiquitin modification-dependent protein binding"/>
    <property type="evidence" value="ECO:0007669"/>
    <property type="project" value="TreeGrafter"/>
</dbReference>
<reference evidence="8" key="1">
    <citation type="submission" date="2020-01" db="EMBL/GenBank/DDBJ databases">
        <authorList>
            <consortium name="DOE Joint Genome Institute"/>
            <person name="Haridas S."/>
            <person name="Albert R."/>
            <person name="Binder M."/>
            <person name="Bloem J."/>
            <person name="Labutti K."/>
            <person name="Salamov A."/>
            <person name="Andreopoulos B."/>
            <person name="Baker S.E."/>
            <person name="Barry K."/>
            <person name="Bills G."/>
            <person name="Bluhm B.H."/>
            <person name="Cannon C."/>
            <person name="Castanera R."/>
            <person name="Culley D.E."/>
            <person name="Daum C."/>
            <person name="Ezra D."/>
            <person name="Gonzalez J.B."/>
            <person name="Henrissat B."/>
            <person name="Kuo A."/>
            <person name="Liang C."/>
            <person name="Lipzen A."/>
            <person name="Lutzoni F."/>
            <person name="Magnuson J."/>
            <person name="Mondo S."/>
            <person name="Nolan M."/>
            <person name="Ohm R."/>
            <person name="Pangilinan J."/>
            <person name="Park H.-J."/>
            <person name="Ramirez L."/>
            <person name="Alfaro M."/>
            <person name="Sun H."/>
            <person name="Tritt A."/>
            <person name="Yoshinaga Y."/>
            <person name="Zwiers L.-H."/>
            <person name="Turgeon B.G."/>
            <person name="Goodwin S.B."/>
            <person name="Spatafora J.W."/>
            <person name="Crous P.W."/>
            <person name="Grigoriev I.V."/>
        </authorList>
    </citation>
    <scope>NUCLEOTIDE SEQUENCE</scope>
    <source>
        <strain evidence="8">CBS 342.82</strain>
    </source>
</reference>
<dbReference type="PANTHER" id="PTHR46340:SF1">
    <property type="entry name" value="UBX DOMAIN-CONTAINING PROTEIN 1"/>
    <property type="match status" value="1"/>
</dbReference>
<dbReference type="InterPro" id="IPR013087">
    <property type="entry name" value="Znf_C2H2_type"/>
</dbReference>
<dbReference type="AlphaFoldDB" id="A0A6J3LYG2"/>
<dbReference type="InterPro" id="IPR001012">
    <property type="entry name" value="UBX_dom"/>
</dbReference>
<dbReference type="PROSITE" id="PS50030">
    <property type="entry name" value="UBA"/>
    <property type="match status" value="1"/>
</dbReference>
<comment type="subcellular location">
    <subcellularLocation>
        <location evidence="1">Cytoplasm</location>
    </subcellularLocation>
</comment>